<feature type="region of interest" description="Disordered" evidence="1">
    <location>
        <begin position="382"/>
        <end position="406"/>
    </location>
</feature>
<evidence type="ECO:0000313" key="3">
    <source>
        <dbReference type="EMBL" id="KAH9832580.1"/>
    </source>
</evidence>
<dbReference type="CDD" id="cd09917">
    <property type="entry name" value="F-box_SF"/>
    <property type="match status" value="1"/>
</dbReference>
<organism evidence="3 4">
    <name type="scientific">Rhodofomes roseus</name>
    <dbReference type="NCBI Taxonomy" id="34475"/>
    <lineage>
        <taxon>Eukaryota</taxon>
        <taxon>Fungi</taxon>
        <taxon>Dikarya</taxon>
        <taxon>Basidiomycota</taxon>
        <taxon>Agaricomycotina</taxon>
        <taxon>Agaricomycetes</taxon>
        <taxon>Polyporales</taxon>
        <taxon>Rhodofomes</taxon>
    </lineage>
</organism>
<dbReference type="InterPro" id="IPR032675">
    <property type="entry name" value="LRR_dom_sf"/>
</dbReference>
<comment type="caution">
    <text evidence="3">The sequence shown here is derived from an EMBL/GenBank/DDBJ whole genome shotgun (WGS) entry which is preliminary data.</text>
</comment>
<evidence type="ECO:0000256" key="1">
    <source>
        <dbReference type="SAM" id="MobiDB-lite"/>
    </source>
</evidence>
<protein>
    <recommendedName>
        <fullName evidence="2">F-box domain-containing protein</fullName>
    </recommendedName>
</protein>
<dbReference type="RefSeq" id="XP_047775498.1">
    <property type="nucleotide sequence ID" value="XM_047917363.1"/>
</dbReference>
<dbReference type="InterPro" id="IPR036047">
    <property type="entry name" value="F-box-like_dom_sf"/>
</dbReference>
<dbReference type="SUPFAM" id="SSF81383">
    <property type="entry name" value="F-box domain"/>
    <property type="match status" value="1"/>
</dbReference>
<dbReference type="Proteomes" id="UP000814176">
    <property type="component" value="Unassembled WGS sequence"/>
</dbReference>
<name>A0ABQ8K6S7_9APHY</name>
<dbReference type="InterPro" id="IPR001810">
    <property type="entry name" value="F-box_dom"/>
</dbReference>
<evidence type="ECO:0000313" key="4">
    <source>
        <dbReference type="Proteomes" id="UP000814176"/>
    </source>
</evidence>
<gene>
    <name evidence="3" type="ORF">C8Q71DRAFT_260108</name>
</gene>
<sequence length="693" mass="76305">MSPSSRLNRQPSSHVESSLHAAGYTASSGSERRHARGGTHGFLRRMLSVKDHRGVSSLQSGPLSDSDSVTTIRTNGPLALPLNLVDDDDFASDLLESISDVFQHNSGARDTIKHNHDAAYSAVQLCDPRSPLVASTDSLPQSLDFSLATASDDSETRSTFFFSDQPIEVPIRSPGSALAREEFYDVTDDDDNEWPSLDMPTPMYRASFADEFETNAVVAPRAYLAHDVPSYSWPFATTSISEDLEGELQQQLAVAMHGASARAADRTNHTAARLRDTVATQSPGERQAACMVCTACQQAVQEDSIVRVRNNRIVHLECCRDSPPPSYDATHSSLNATPRDLAMLESPFAHSDVCGSNGFYPRRPRLLPGLMRSPNFSVFAPFNPSPDRTESSTSPVRRPSSIFPSPGSHSAEVANCYGHCCAPTGTNHWPPYHTCLPVEVWEDILSLLLDEPEALLACAFVCKAWYACCRQHLSLGVLQLRHHSDVIRLSRYVRAHRAFAGREFVTIQGGVGRSLLHLPTFTALLAGRMPHLGSLFIEDGVWWTGMTDDGFFTRVASFASVVRLSLNDVTFPSTTVFARFVCALEQLEELYCVNIKTVKKRTGRELFLPLRHSSKLSHFTLVGSQVHDIIDFVVASGLSQRITDLCLHVGSVDYRSFAHLDAVAYRDLFSACWSLRTLHLQLRDAAVAKTHAT</sequence>
<dbReference type="Pfam" id="PF12937">
    <property type="entry name" value="F-box-like"/>
    <property type="match status" value="1"/>
</dbReference>
<reference evidence="3 4" key="1">
    <citation type="journal article" date="2021" name="Environ. Microbiol.">
        <title>Gene family expansions and transcriptome signatures uncover fungal adaptations to wood decay.</title>
        <authorList>
            <person name="Hage H."/>
            <person name="Miyauchi S."/>
            <person name="Viragh M."/>
            <person name="Drula E."/>
            <person name="Min B."/>
            <person name="Chaduli D."/>
            <person name="Navarro D."/>
            <person name="Favel A."/>
            <person name="Norest M."/>
            <person name="Lesage-Meessen L."/>
            <person name="Balint B."/>
            <person name="Merenyi Z."/>
            <person name="de Eugenio L."/>
            <person name="Morin E."/>
            <person name="Martinez A.T."/>
            <person name="Baldrian P."/>
            <person name="Stursova M."/>
            <person name="Martinez M.J."/>
            <person name="Novotny C."/>
            <person name="Magnuson J.K."/>
            <person name="Spatafora J.W."/>
            <person name="Maurice S."/>
            <person name="Pangilinan J."/>
            <person name="Andreopoulos W."/>
            <person name="LaButti K."/>
            <person name="Hundley H."/>
            <person name="Na H."/>
            <person name="Kuo A."/>
            <person name="Barry K."/>
            <person name="Lipzen A."/>
            <person name="Henrissat B."/>
            <person name="Riley R."/>
            <person name="Ahrendt S."/>
            <person name="Nagy L.G."/>
            <person name="Grigoriev I.V."/>
            <person name="Martin F."/>
            <person name="Rosso M.N."/>
        </authorList>
    </citation>
    <scope>NUCLEOTIDE SEQUENCE [LARGE SCALE GENOMIC DNA]</scope>
    <source>
        <strain evidence="3 4">CIRM-BRFM 1785</strain>
    </source>
</reference>
<accession>A0ABQ8K6S7</accession>
<feature type="region of interest" description="Disordered" evidence="1">
    <location>
        <begin position="1"/>
        <end position="36"/>
    </location>
</feature>
<feature type="compositionally biased region" description="Polar residues" evidence="1">
    <location>
        <begin position="1"/>
        <end position="16"/>
    </location>
</feature>
<proteinExistence type="predicted"/>
<dbReference type="Gene3D" id="3.80.10.10">
    <property type="entry name" value="Ribonuclease Inhibitor"/>
    <property type="match status" value="1"/>
</dbReference>
<dbReference type="GeneID" id="71998095"/>
<keyword evidence="4" id="KW-1185">Reference proteome</keyword>
<dbReference type="EMBL" id="JADCUA010000021">
    <property type="protein sequence ID" value="KAH9832580.1"/>
    <property type="molecule type" value="Genomic_DNA"/>
</dbReference>
<feature type="domain" description="F-box" evidence="2">
    <location>
        <begin position="435"/>
        <end position="472"/>
    </location>
</feature>
<evidence type="ECO:0000259" key="2">
    <source>
        <dbReference type="Pfam" id="PF12937"/>
    </source>
</evidence>